<feature type="region of interest" description="Disordered" evidence="1">
    <location>
        <begin position="23"/>
        <end position="93"/>
    </location>
</feature>
<dbReference type="AlphaFoldDB" id="A0A9P0LWI5"/>
<keyword evidence="3" id="KW-1185">Reference proteome</keyword>
<dbReference type="EMBL" id="CAKOFQ010007502">
    <property type="protein sequence ID" value="CAH2002649.1"/>
    <property type="molecule type" value="Genomic_DNA"/>
</dbReference>
<name>A0A9P0LWI5_ACAOB</name>
<evidence type="ECO:0000256" key="1">
    <source>
        <dbReference type="SAM" id="MobiDB-lite"/>
    </source>
</evidence>
<feature type="compositionally biased region" description="Low complexity" evidence="1">
    <location>
        <begin position="42"/>
        <end position="52"/>
    </location>
</feature>
<comment type="caution">
    <text evidence="2">The sequence shown here is derived from an EMBL/GenBank/DDBJ whole genome shotgun (WGS) entry which is preliminary data.</text>
</comment>
<reference evidence="2" key="1">
    <citation type="submission" date="2022-03" db="EMBL/GenBank/DDBJ databases">
        <authorList>
            <person name="Sayadi A."/>
        </authorList>
    </citation>
    <scope>NUCLEOTIDE SEQUENCE</scope>
</reference>
<proteinExistence type="predicted"/>
<dbReference type="Proteomes" id="UP001152888">
    <property type="component" value="Unassembled WGS sequence"/>
</dbReference>
<accession>A0A9P0LWI5</accession>
<gene>
    <name evidence="2" type="ORF">ACAOBT_LOCUS26898</name>
</gene>
<evidence type="ECO:0000313" key="3">
    <source>
        <dbReference type="Proteomes" id="UP001152888"/>
    </source>
</evidence>
<sequence length="93" mass="9935">MEELRFNSDNGSAISAFYNLPRLYPDDSIADSNYEPTDDESSGSSDTNSTASPILAQTADTNDDELSVTSGTNSPLQGSSAASAPRYAKNRHR</sequence>
<evidence type="ECO:0000313" key="2">
    <source>
        <dbReference type="EMBL" id="CAH2002649.1"/>
    </source>
</evidence>
<protein>
    <submittedName>
        <fullName evidence="2">Uncharacterized protein</fullName>
    </submittedName>
</protein>
<organism evidence="2 3">
    <name type="scientific">Acanthoscelides obtectus</name>
    <name type="common">Bean weevil</name>
    <name type="synonym">Bruchus obtectus</name>
    <dbReference type="NCBI Taxonomy" id="200917"/>
    <lineage>
        <taxon>Eukaryota</taxon>
        <taxon>Metazoa</taxon>
        <taxon>Ecdysozoa</taxon>
        <taxon>Arthropoda</taxon>
        <taxon>Hexapoda</taxon>
        <taxon>Insecta</taxon>
        <taxon>Pterygota</taxon>
        <taxon>Neoptera</taxon>
        <taxon>Endopterygota</taxon>
        <taxon>Coleoptera</taxon>
        <taxon>Polyphaga</taxon>
        <taxon>Cucujiformia</taxon>
        <taxon>Chrysomeloidea</taxon>
        <taxon>Chrysomelidae</taxon>
        <taxon>Bruchinae</taxon>
        <taxon>Bruchini</taxon>
        <taxon>Acanthoscelides</taxon>
    </lineage>
</organism>
<feature type="compositionally biased region" description="Polar residues" evidence="1">
    <location>
        <begin position="67"/>
        <end position="82"/>
    </location>
</feature>